<dbReference type="Pfam" id="PF03323">
    <property type="entry name" value="GerA"/>
    <property type="match status" value="1"/>
</dbReference>
<dbReference type="PIRSF" id="PIRSF005690">
    <property type="entry name" value="GerBA"/>
    <property type="match status" value="1"/>
</dbReference>
<dbReference type="KEGG" id="ceu:A7L45_10450"/>
<feature type="transmembrane region" description="Helical" evidence="3">
    <location>
        <begin position="413"/>
        <end position="437"/>
    </location>
</feature>
<proteinExistence type="inferred from homology"/>
<evidence type="ECO:0000313" key="4">
    <source>
        <dbReference type="EMBL" id="APC40456.1"/>
    </source>
</evidence>
<dbReference type="STRING" id="1552.A7L45_10450"/>
<dbReference type="AlphaFoldDB" id="A0A1J0GHL7"/>
<dbReference type="PANTHER" id="PTHR22550">
    <property type="entry name" value="SPORE GERMINATION PROTEIN"/>
    <property type="match status" value="1"/>
</dbReference>
<comment type="similarity">
    <text evidence="1">Belongs to the GerABKA family.</text>
</comment>
<dbReference type="InterPro" id="IPR004995">
    <property type="entry name" value="Spore_Ger"/>
</dbReference>
<reference evidence="5" key="1">
    <citation type="journal article" date="2016" name="Front. Microbiol.">
        <title>Complete Genome Sequence of Clostridium estertheticum DSM 8809, a Microbe Identified in Spoiled Vacuum Packed Beef.</title>
        <authorList>
            <person name="Yu Z."/>
            <person name="Gunn L."/>
            <person name="Brennan E."/>
            <person name="Reid R."/>
            <person name="Wall P.G."/>
            <person name="Gaora O.P."/>
            <person name="Hurley D."/>
            <person name="Bolton D."/>
            <person name="Fanning S."/>
        </authorList>
    </citation>
    <scope>NUCLEOTIDE SEQUENCE [LARGE SCALE GENOMIC DNA]</scope>
    <source>
        <strain evidence="5">DSM 8809</strain>
    </source>
</reference>
<evidence type="ECO:0000256" key="2">
    <source>
        <dbReference type="ARBA" id="ARBA00023136"/>
    </source>
</evidence>
<gene>
    <name evidence="4" type="ORF">A7L45_10450</name>
</gene>
<dbReference type="RefSeq" id="WP_071612747.1">
    <property type="nucleotide sequence ID" value="NZ_CP015756.1"/>
</dbReference>
<accession>A0A1J0GHL7</accession>
<evidence type="ECO:0000256" key="3">
    <source>
        <dbReference type="SAM" id="Phobius"/>
    </source>
</evidence>
<feature type="transmembrane region" description="Helical" evidence="3">
    <location>
        <begin position="287"/>
        <end position="307"/>
    </location>
</feature>
<organism evidence="4 5">
    <name type="scientific">Clostridium estertheticum subsp. estertheticum</name>
    <dbReference type="NCBI Taxonomy" id="1552"/>
    <lineage>
        <taxon>Bacteria</taxon>
        <taxon>Bacillati</taxon>
        <taxon>Bacillota</taxon>
        <taxon>Clostridia</taxon>
        <taxon>Eubacteriales</taxon>
        <taxon>Clostridiaceae</taxon>
        <taxon>Clostridium</taxon>
    </lineage>
</organism>
<keyword evidence="2 3" id="KW-0472">Membrane</keyword>
<name>A0A1J0GHL7_9CLOT</name>
<dbReference type="PANTHER" id="PTHR22550:SF16">
    <property type="entry name" value="SPORE GERMINATION PROTEIN"/>
    <property type="match status" value="1"/>
</dbReference>
<feature type="transmembrane region" description="Helical" evidence="3">
    <location>
        <begin position="381"/>
        <end position="401"/>
    </location>
</feature>
<evidence type="ECO:0000313" key="5">
    <source>
        <dbReference type="Proteomes" id="UP000182569"/>
    </source>
</evidence>
<sequence length="495" mass="55470">MKNESINSKINNMINVLGPSAPIKVKNIAIGKNPSIQGAIIYIDGLVDKNVINRDILNPLMLQIHTSITLDNNTSRFLCSNYITAECSFIKDDTTQVSKEIKNGNTLFIIENIEDYIIIDTTGGEIRKISDPTNEISLRGSRDGFVENLEVNISLLRRKIKDSNLSIEKFVVGRRTQTDLALVYIKDLVDTEVLDELKKRINAVNVDSITGIGILLEFIDENPYSIFPMALATERPDRVTANIMEGRIALILNGTPFVVTVPSVFIEFFHTVEDYNEKTISANFIRLLRILTVLLVITLPSVYLTLIKYNAELIPVQFVIPIVQSRIGISLTPFMEILILELLMEILREGGLRLPSKIAQTVSIVGGIIIGNAIVESKMVSPTTLLVVGITIVASFVVPAVDMSLSIRLLRFPMLFLANAMGIMGIATGFTFLIIHLSSLENFGVPYMDFKKDDLKDTFTRAPLWKMNSRPSIVSGQNNKRQNNFRYKFRRKKDE</sequence>
<evidence type="ECO:0000256" key="1">
    <source>
        <dbReference type="ARBA" id="ARBA00005278"/>
    </source>
</evidence>
<dbReference type="InterPro" id="IPR050768">
    <property type="entry name" value="UPF0353/GerABKA_families"/>
</dbReference>
<dbReference type="GO" id="GO:0016020">
    <property type="term" value="C:membrane"/>
    <property type="evidence" value="ECO:0007669"/>
    <property type="project" value="InterPro"/>
</dbReference>
<dbReference type="GO" id="GO:0009847">
    <property type="term" value="P:spore germination"/>
    <property type="evidence" value="ECO:0007669"/>
    <property type="project" value="InterPro"/>
</dbReference>
<keyword evidence="3" id="KW-1133">Transmembrane helix</keyword>
<keyword evidence="3" id="KW-0812">Transmembrane</keyword>
<dbReference type="Proteomes" id="UP000182569">
    <property type="component" value="Chromosome"/>
</dbReference>
<dbReference type="EMBL" id="CP015756">
    <property type="protein sequence ID" value="APC40456.1"/>
    <property type="molecule type" value="Genomic_DNA"/>
</dbReference>
<protein>
    <submittedName>
        <fullName evidence="4">Spore germination protein</fullName>
    </submittedName>
</protein>
<dbReference type="OrthoDB" id="9772630at2"/>
<keyword evidence="5" id="KW-1185">Reference proteome</keyword>